<evidence type="ECO:0000259" key="5">
    <source>
        <dbReference type="Pfam" id="PF10355"/>
    </source>
</evidence>
<dbReference type="STRING" id="717646.M2NKI0"/>
<keyword evidence="3" id="KW-0732">Signal</keyword>
<dbReference type="EMBL" id="KB445551">
    <property type="protein sequence ID" value="EMC99944.1"/>
    <property type="molecule type" value="Genomic_DNA"/>
</dbReference>
<evidence type="ECO:0008006" key="8">
    <source>
        <dbReference type="Google" id="ProtNLM"/>
    </source>
</evidence>
<name>M2NKI0_BAUPA</name>
<feature type="transmembrane region" description="Helical" evidence="2">
    <location>
        <begin position="384"/>
        <end position="403"/>
    </location>
</feature>
<evidence type="ECO:0000256" key="2">
    <source>
        <dbReference type="SAM" id="Phobius"/>
    </source>
</evidence>
<feature type="transmembrane region" description="Helical" evidence="2">
    <location>
        <begin position="101"/>
        <end position="120"/>
    </location>
</feature>
<organism evidence="6 7">
    <name type="scientific">Baudoinia panamericana (strain UAMH 10762)</name>
    <name type="common">Angels' share fungus</name>
    <name type="synonym">Baudoinia compniacensis (strain UAMH 10762)</name>
    <dbReference type="NCBI Taxonomy" id="717646"/>
    <lineage>
        <taxon>Eukaryota</taxon>
        <taxon>Fungi</taxon>
        <taxon>Dikarya</taxon>
        <taxon>Ascomycota</taxon>
        <taxon>Pezizomycotina</taxon>
        <taxon>Dothideomycetes</taxon>
        <taxon>Dothideomycetidae</taxon>
        <taxon>Mycosphaerellales</taxon>
        <taxon>Teratosphaeriaceae</taxon>
        <taxon>Baudoinia</taxon>
    </lineage>
</organism>
<feature type="transmembrane region" description="Helical" evidence="2">
    <location>
        <begin position="472"/>
        <end position="492"/>
    </location>
</feature>
<feature type="domain" description="Protein YTP1-like C-terminal" evidence="5">
    <location>
        <begin position="277"/>
        <end position="564"/>
    </location>
</feature>
<proteinExistence type="predicted"/>
<feature type="transmembrane region" description="Helical" evidence="2">
    <location>
        <begin position="353"/>
        <end position="372"/>
    </location>
</feature>
<dbReference type="AlphaFoldDB" id="M2NKI0"/>
<feature type="region of interest" description="Disordered" evidence="1">
    <location>
        <begin position="188"/>
        <end position="240"/>
    </location>
</feature>
<feature type="signal peptide" evidence="3">
    <location>
        <begin position="1"/>
        <end position="24"/>
    </location>
</feature>
<dbReference type="OMA" id="WAGCFGE"/>
<protein>
    <recommendedName>
        <fullName evidence="8">Protein YTP1-like C-terminal domain-containing protein</fullName>
    </recommendedName>
</protein>
<evidence type="ECO:0000259" key="4">
    <source>
        <dbReference type="Pfam" id="PF10348"/>
    </source>
</evidence>
<keyword evidence="2" id="KW-1133">Transmembrane helix</keyword>
<sequence length="579" mass="63680">MRAGGIVVATTAALLVGALPLVAGHGDGDMGMGMGMDMDMSSPSPSADGHAGQPESYFRLGQYTGWILAHIALMVIAWVVVLPPALLLSVARSRYNLPAQVLFHIVNGLGMFTGFVYNHSTPDLYEKNAHHPLGWIISSVTVLWTIFSVFTAYSDYRSRRAAPEQRPSLASMAQYSVLQQYNEQESMRLSRDSGLGSSRQNSSDSVYQKPKEPQSPTGEQDDNSDSDIEEPERSGFLGNNGIDRFMSRYVQRMSTPRASTIIGGAQAFLEKVLLLLGFAAFCTGFITYGGIARGVQVFSIAAHFVKGGIFFWYGLLTLGRWMGAFGEFGWAWNIRPDYPVVPQWKTRIPSAEFIESFVIWLYGASNVFLEHLDNPGAEWTPQTFEHVSITVLFFGGGLLGMLIESKWIREFMNTGVVRVGDTAVTEEDVWQEPKTYNLSLNPMPALVIMILGIMMSAHHQNSMVSTMMHSQWGTLFFAFAVARAATYLLLYLKPPTSHFSARPPSELVASFCLTSGGLMFMVSAHDTVWAVESNGLDAMTIFTVTMGLTGIVLAWEIVCFAIKGWAVRRERAGAGNALL</sequence>
<dbReference type="Proteomes" id="UP000011761">
    <property type="component" value="Unassembled WGS sequence"/>
</dbReference>
<dbReference type="eggNOG" id="ENOG502QW3E">
    <property type="taxonomic scope" value="Eukaryota"/>
</dbReference>
<keyword evidence="2" id="KW-0812">Transmembrane</keyword>
<accession>M2NKI0</accession>
<dbReference type="InterPro" id="IPR018827">
    <property type="entry name" value="YTP1_C"/>
</dbReference>
<dbReference type="PANTHER" id="PTHR31685:SF3">
    <property type="entry name" value="INTEGRAL MEMBRANE PROTEIN (AFU_ORTHOLOGUE AFUA_6G12730)"/>
    <property type="match status" value="1"/>
</dbReference>
<gene>
    <name evidence="6" type="ORF">BAUCODRAFT_572169</name>
</gene>
<evidence type="ECO:0000256" key="1">
    <source>
        <dbReference type="SAM" id="MobiDB-lite"/>
    </source>
</evidence>
<feature type="transmembrane region" description="Helical" evidence="2">
    <location>
        <begin position="272"/>
        <end position="291"/>
    </location>
</feature>
<keyword evidence="2" id="KW-0472">Membrane</keyword>
<dbReference type="PANTHER" id="PTHR31685">
    <property type="entry name" value="INTEGRAL MEMBRANE PROTEIN (AFU_ORTHOLOGUE AFUA_6G12730)-RELATED"/>
    <property type="match status" value="1"/>
</dbReference>
<evidence type="ECO:0000313" key="7">
    <source>
        <dbReference type="Proteomes" id="UP000011761"/>
    </source>
</evidence>
<feature type="domain" description="DUF2427" evidence="4">
    <location>
        <begin position="54"/>
        <end position="153"/>
    </location>
</feature>
<feature type="transmembrane region" description="Helical" evidence="2">
    <location>
        <begin position="541"/>
        <end position="562"/>
    </location>
</feature>
<feature type="compositionally biased region" description="Acidic residues" evidence="1">
    <location>
        <begin position="219"/>
        <end position="230"/>
    </location>
</feature>
<dbReference type="KEGG" id="bcom:BAUCODRAFT_572169"/>
<dbReference type="OrthoDB" id="4005299at2759"/>
<feature type="transmembrane region" description="Helical" evidence="2">
    <location>
        <begin position="443"/>
        <end position="460"/>
    </location>
</feature>
<keyword evidence="7" id="KW-1185">Reference proteome</keyword>
<dbReference type="HOGENOM" id="CLU_012543_1_0_1"/>
<dbReference type="RefSeq" id="XP_007673402.1">
    <property type="nucleotide sequence ID" value="XM_007675212.1"/>
</dbReference>
<feature type="transmembrane region" description="Helical" evidence="2">
    <location>
        <begin position="504"/>
        <end position="521"/>
    </location>
</feature>
<evidence type="ECO:0000256" key="3">
    <source>
        <dbReference type="SAM" id="SignalP"/>
    </source>
</evidence>
<dbReference type="InterPro" id="IPR018825">
    <property type="entry name" value="DUF2427"/>
</dbReference>
<feature type="transmembrane region" description="Helical" evidence="2">
    <location>
        <begin position="132"/>
        <end position="153"/>
    </location>
</feature>
<dbReference type="Pfam" id="PF10355">
    <property type="entry name" value="Ytp1"/>
    <property type="match status" value="1"/>
</dbReference>
<dbReference type="GeneID" id="19115647"/>
<reference evidence="6 7" key="1">
    <citation type="journal article" date="2012" name="PLoS Pathog.">
        <title>Diverse lifestyles and strategies of plant pathogenesis encoded in the genomes of eighteen Dothideomycetes fungi.</title>
        <authorList>
            <person name="Ohm R.A."/>
            <person name="Feau N."/>
            <person name="Henrissat B."/>
            <person name="Schoch C.L."/>
            <person name="Horwitz B.A."/>
            <person name="Barry K.W."/>
            <person name="Condon B.J."/>
            <person name="Copeland A.C."/>
            <person name="Dhillon B."/>
            <person name="Glaser F."/>
            <person name="Hesse C.N."/>
            <person name="Kosti I."/>
            <person name="LaButti K."/>
            <person name="Lindquist E.A."/>
            <person name="Lucas S."/>
            <person name="Salamov A.A."/>
            <person name="Bradshaw R.E."/>
            <person name="Ciuffetti L."/>
            <person name="Hamelin R.C."/>
            <person name="Kema G.H.J."/>
            <person name="Lawrence C."/>
            <person name="Scott J.A."/>
            <person name="Spatafora J.W."/>
            <person name="Turgeon B.G."/>
            <person name="de Wit P.J.G.M."/>
            <person name="Zhong S."/>
            <person name="Goodwin S.B."/>
            <person name="Grigoriev I.V."/>
        </authorList>
    </citation>
    <scope>NUCLEOTIDE SEQUENCE [LARGE SCALE GENOMIC DNA]</scope>
    <source>
        <strain evidence="6 7">UAMH 10762</strain>
    </source>
</reference>
<feature type="chain" id="PRO_5004022103" description="Protein YTP1-like C-terminal domain-containing protein" evidence="3">
    <location>
        <begin position="25"/>
        <end position="579"/>
    </location>
</feature>
<dbReference type="Pfam" id="PF10348">
    <property type="entry name" value="DUF2427"/>
    <property type="match status" value="1"/>
</dbReference>
<evidence type="ECO:0000313" key="6">
    <source>
        <dbReference type="EMBL" id="EMC99944.1"/>
    </source>
</evidence>
<feature type="transmembrane region" description="Helical" evidence="2">
    <location>
        <begin position="66"/>
        <end position="89"/>
    </location>
</feature>